<accession>A0A0F9KG95</accession>
<organism evidence="1">
    <name type="scientific">marine sediment metagenome</name>
    <dbReference type="NCBI Taxonomy" id="412755"/>
    <lineage>
        <taxon>unclassified sequences</taxon>
        <taxon>metagenomes</taxon>
        <taxon>ecological metagenomes</taxon>
    </lineage>
</organism>
<dbReference type="AlphaFoldDB" id="A0A0F9KG95"/>
<name>A0A0F9KG95_9ZZZZ</name>
<comment type="caution">
    <text evidence="1">The sequence shown here is derived from an EMBL/GenBank/DDBJ whole genome shotgun (WGS) entry which is preliminary data.</text>
</comment>
<proteinExistence type="predicted"/>
<feature type="non-terminal residue" evidence="1">
    <location>
        <position position="58"/>
    </location>
</feature>
<sequence length="58" mass="6585">MKASESGFSFQPLMRWRATFCGVQLPPKMPSPDLPAPAVFHLKLHDAFVEIQSSERRL</sequence>
<evidence type="ECO:0000313" key="1">
    <source>
        <dbReference type="EMBL" id="KKM14300.1"/>
    </source>
</evidence>
<gene>
    <name evidence="1" type="ORF">LCGC14_1707480</name>
</gene>
<protein>
    <submittedName>
        <fullName evidence="1">Uncharacterized protein</fullName>
    </submittedName>
</protein>
<dbReference type="EMBL" id="LAZR01015178">
    <property type="protein sequence ID" value="KKM14300.1"/>
    <property type="molecule type" value="Genomic_DNA"/>
</dbReference>
<reference evidence="1" key="1">
    <citation type="journal article" date="2015" name="Nature">
        <title>Complex archaea that bridge the gap between prokaryotes and eukaryotes.</title>
        <authorList>
            <person name="Spang A."/>
            <person name="Saw J.H."/>
            <person name="Jorgensen S.L."/>
            <person name="Zaremba-Niedzwiedzka K."/>
            <person name="Martijn J."/>
            <person name="Lind A.E."/>
            <person name="van Eijk R."/>
            <person name="Schleper C."/>
            <person name="Guy L."/>
            <person name="Ettema T.J."/>
        </authorList>
    </citation>
    <scope>NUCLEOTIDE SEQUENCE</scope>
</reference>